<dbReference type="eggNOG" id="COG2317">
    <property type="taxonomic scope" value="Bacteria"/>
</dbReference>
<dbReference type="EMBL" id="CP003620">
    <property type="protein sequence ID" value="AFZ13792.1"/>
    <property type="molecule type" value="Genomic_DNA"/>
</dbReference>
<dbReference type="EC" id="3.4.17.19" evidence="1"/>
<name>K9W216_9CYAN</name>
<organism evidence="1 2">
    <name type="scientific">Crinalium epipsammum PCC 9333</name>
    <dbReference type="NCBI Taxonomy" id="1173022"/>
    <lineage>
        <taxon>Bacteria</taxon>
        <taxon>Bacillati</taxon>
        <taxon>Cyanobacteriota</taxon>
        <taxon>Cyanophyceae</taxon>
        <taxon>Gomontiellales</taxon>
        <taxon>Gomontiellaceae</taxon>
        <taxon>Crinalium</taxon>
    </lineage>
</organism>
<dbReference type="PANTHER" id="PTHR34217">
    <property type="entry name" value="METAL-DEPENDENT CARBOXYPEPTIDASE"/>
    <property type="match status" value="1"/>
</dbReference>
<dbReference type="STRING" id="1173022.Cri9333_2953"/>
<gene>
    <name evidence="1" type="ORF">Cri9333_2953</name>
</gene>
<dbReference type="Gene3D" id="1.10.1370.30">
    <property type="match status" value="1"/>
</dbReference>
<reference evidence="1 2" key="1">
    <citation type="submission" date="2012-06" db="EMBL/GenBank/DDBJ databases">
        <title>Finished chromosome of genome of Crinalium epipsammum PCC 9333.</title>
        <authorList>
            <consortium name="US DOE Joint Genome Institute"/>
            <person name="Gugger M."/>
            <person name="Coursin T."/>
            <person name="Rippka R."/>
            <person name="Tandeau De Marsac N."/>
            <person name="Huntemann M."/>
            <person name="Wei C.-L."/>
            <person name="Han J."/>
            <person name="Detter J.C."/>
            <person name="Han C."/>
            <person name="Tapia R."/>
            <person name="Davenport K."/>
            <person name="Daligault H."/>
            <person name="Erkkila T."/>
            <person name="Gu W."/>
            <person name="Munk A.C.C."/>
            <person name="Teshima H."/>
            <person name="Xu Y."/>
            <person name="Chain P."/>
            <person name="Chen A."/>
            <person name="Krypides N."/>
            <person name="Mavromatis K."/>
            <person name="Markowitz V."/>
            <person name="Szeto E."/>
            <person name="Ivanova N."/>
            <person name="Mikhailova N."/>
            <person name="Ovchinnikova G."/>
            <person name="Pagani I."/>
            <person name="Pati A."/>
            <person name="Goodwin L."/>
            <person name="Peters L."/>
            <person name="Pitluck S."/>
            <person name="Woyke T."/>
            <person name="Kerfeld C."/>
        </authorList>
    </citation>
    <scope>NUCLEOTIDE SEQUENCE [LARGE SCALE GENOMIC DNA]</scope>
    <source>
        <strain evidence="1 2">PCC 9333</strain>
    </source>
</reference>
<evidence type="ECO:0000313" key="1">
    <source>
        <dbReference type="EMBL" id="AFZ13792.1"/>
    </source>
</evidence>
<dbReference type="InterPro" id="IPR001333">
    <property type="entry name" value="Peptidase_M32_Taq"/>
</dbReference>
<keyword evidence="1" id="KW-0121">Carboxypeptidase</keyword>
<dbReference type="PRINTS" id="PR00998">
    <property type="entry name" value="CRBOXYPTASET"/>
</dbReference>
<keyword evidence="1" id="KW-0645">Protease</keyword>
<dbReference type="PATRIC" id="fig|1173022.3.peg.3196"/>
<dbReference type="AlphaFoldDB" id="K9W216"/>
<protein>
    <submittedName>
        <fullName evidence="1">Carboxypeptidase Taq</fullName>
        <ecNumber evidence="1">3.4.17.19</ecNumber>
    </submittedName>
</protein>
<dbReference type="HOGENOM" id="CLU_032916_1_1_3"/>
<dbReference type="PROSITE" id="PS52034">
    <property type="entry name" value="PEPTIDASE_M32"/>
    <property type="match status" value="1"/>
</dbReference>
<dbReference type="Pfam" id="PF02074">
    <property type="entry name" value="Peptidase_M32"/>
    <property type="match status" value="1"/>
</dbReference>
<dbReference type="Proteomes" id="UP000010472">
    <property type="component" value="Chromosome"/>
</dbReference>
<dbReference type="SUPFAM" id="SSF55486">
    <property type="entry name" value="Metalloproteases ('zincins'), catalytic domain"/>
    <property type="match status" value="1"/>
</dbReference>
<sequence>MPMCATTHHDRVGVASRRHRHLYSQNLILSLHLCAKLEKAGSKHQPSPMQKTVEKTEPKLQELKTRLTEIRDIEAATSVLDWDQATYMPNGGAAARGRQISTLRQIAHEKFTNPTIGQLLEDLRPYAQSLPYDSTEASLIRITQRQYDRAVRVPSEFMAKLSRHRAESYTAWAEARSENNFAALQPFLEKTLEYSRELANFFPGYDHIADPLIDTADYGMKAAALRSLFSELRSQLVPIADAITSQSPADDSSLYQNFPEAQQLAFTEKLIAQMGYDFQRGRQDKTLHPFTTSFSIGDVRITTRVYENHIGQALFSSIHEMGHAMYEQGISPDFEGTPLADGTSSGVHESQSRLWENLVGRSRSFWKYAYPQLQTIFPNQLGNVSLEKFYRGINKVERSLIRTDADEITYNLHVMIRFDLELQMLEGSLAVRDLPDAWNARYESDLGILPPNNSEGVMQDVHWYAGLIGGMFQGYTLGNIMSAQFFDAALSNHPKIPTEIEQGNFTTLHNWLKMNIYQHGSKYSADELIKRVTGSPLTINPFIRYIKQKYGEIYTL</sequence>
<evidence type="ECO:0000313" key="2">
    <source>
        <dbReference type="Proteomes" id="UP000010472"/>
    </source>
</evidence>
<dbReference type="KEGG" id="cep:Cri9333_2953"/>
<keyword evidence="1" id="KW-0378">Hydrolase</keyword>
<dbReference type="CDD" id="cd06460">
    <property type="entry name" value="M32_Taq"/>
    <property type="match status" value="1"/>
</dbReference>
<dbReference type="PANTHER" id="PTHR34217:SF1">
    <property type="entry name" value="CARBOXYPEPTIDASE 1"/>
    <property type="match status" value="1"/>
</dbReference>
<accession>K9W216</accession>
<dbReference type="GO" id="GO:0004181">
    <property type="term" value="F:metallocarboxypeptidase activity"/>
    <property type="evidence" value="ECO:0007669"/>
    <property type="project" value="InterPro"/>
</dbReference>
<dbReference type="GO" id="GO:0006508">
    <property type="term" value="P:proteolysis"/>
    <property type="evidence" value="ECO:0007669"/>
    <property type="project" value="InterPro"/>
</dbReference>
<keyword evidence="2" id="KW-1185">Reference proteome</keyword>
<proteinExistence type="predicted"/>